<name>A0A0E9SGU6_ANGAN</name>
<evidence type="ECO:0000313" key="1">
    <source>
        <dbReference type="EMBL" id="JAH40609.1"/>
    </source>
</evidence>
<reference evidence="1" key="2">
    <citation type="journal article" date="2015" name="Fish Shellfish Immunol.">
        <title>Early steps in the European eel (Anguilla anguilla)-Vibrio vulnificus interaction in the gills: Role of the RtxA13 toxin.</title>
        <authorList>
            <person name="Callol A."/>
            <person name="Pajuelo D."/>
            <person name="Ebbesson L."/>
            <person name="Teles M."/>
            <person name="MacKenzie S."/>
            <person name="Amaro C."/>
        </authorList>
    </citation>
    <scope>NUCLEOTIDE SEQUENCE</scope>
</reference>
<sequence length="36" mass="4055">MHSPGQARQVCKLKLRCTVKIRVLCVKASILKPVCF</sequence>
<accession>A0A0E9SGU6</accession>
<protein>
    <submittedName>
        <fullName evidence="1">Uncharacterized protein</fullName>
    </submittedName>
</protein>
<dbReference type="EMBL" id="GBXM01067968">
    <property type="protein sequence ID" value="JAH40609.1"/>
    <property type="molecule type" value="Transcribed_RNA"/>
</dbReference>
<reference evidence="1" key="1">
    <citation type="submission" date="2014-11" db="EMBL/GenBank/DDBJ databases">
        <authorList>
            <person name="Amaro Gonzalez C."/>
        </authorList>
    </citation>
    <scope>NUCLEOTIDE SEQUENCE</scope>
</reference>
<organism evidence="1">
    <name type="scientific">Anguilla anguilla</name>
    <name type="common">European freshwater eel</name>
    <name type="synonym">Muraena anguilla</name>
    <dbReference type="NCBI Taxonomy" id="7936"/>
    <lineage>
        <taxon>Eukaryota</taxon>
        <taxon>Metazoa</taxon>
        <taxon>Chordata</taxon>
        <taxon>Craniata</taxon>
        <taxon>Vertebrata</taxon>
        <taxon>Euteleostomi</taxon>
        <taxon>Actinopterygii</taxon>
        <taxon>Neopterygii</taxon>
        <taxon>Teleostei</taxon>
        <taxon>Anguilliformes</taxon>
        <taxon>Anguillidae</taxon>
        <taxon>Anguilla</taxon>
    </lineage>
</organism>
<proteinExistence type="predicted"/>
<dbReference type="AlphaFoldDB" id="A0A0E9SGU6"/>